<feature type="compositionally biased region" description="Basic residues" evidence="1">
    <location>
        <begin position="320"/>
        <end position="331"/>
    </location>
</feature>
<feature type="compositionally biased region" description="Basic and acidic residues" evidence="1">
    <location>
        <begin position="153"/>
        <end position="177"/>
    </location>
</feature>
<name>A0A232M4D2_9EURO</name>
<feature type="compositionally biased region" description="Basic residues" evidence="1">
    <location>
        <begin position="411"/>
        <end position="422"/>
    </location>
</feature>
<feature type="compositionally biased region" description="Basic and acidic residues" evidence="1">
    <location>
        <begin position="242"/>
        <end position="266"/>
    </location>
</feature>
<feature type="compositionally biased region" description="Basic and acidic residues" evidence="1">
    <location>
        <begin position="515"/>
        <end position="525"/>
    </location>
</feature>
<dbReference type="AlphaFoldDB" id="A0A232M4D2"/>
<dbReference type="OrthoDB" id="4156714at2759"/>
<sequence length="972" mass="107616">MAIVEEGGAGDASLQPECSSKTEVLPGTISADGSRPDEVAIEATTVDTTQSKKKKKKRKRKNNTSLDDDNLHPRKSARNDAESTPRMELEEAAVRAPDGDGAGDASFQPEQALPAGRPDEVAIEATVDNTHSSPQPKKKKKKRKRSNAALDDDNLHPRKSARNDAEPTPRMELEEAAVRAPDGDGAGDASFQPEHSLTAEALPAGRPDEVAIEATVDNTHSSPQPKKKKKKRKRSNTALDDDNLHPRKSVRNDAEPTPRMELEEAAVRAPDGDGSGDASFQQEHSLIAEALPATISTDGGRPNEVAIEATVDNTHSSPQPKKKKKKKRKRSNTALDDDNLHPRNDAEPTPRMEMEEAAVQAPDEDGAGDASFQQEHSLTAEALPATLSTDGGRPNEVAIEATVDTHSSTQSKRKKKKKKKKNTSLDDARKSAPNDAHPGMEVEEAAVRAPDEDGAGDVLFQPEHSLTAEALFAEPSTDGGPPAIETTVDTHSAPQLKRKKSDASLDDNLNPRKSARNDAEPTPRMELEEAAVRAPNMKAYTVSESREDGAEDALFQPVEPSLTAEELSAKPSIDDDPAIEATVDTQSSPQLKRKRSDASLDDDVRNDAHLEMEVEEAAGRVLDVRINSWTGEHVIKDINTVNSRLSASEKQTIIASLDGYCKQEDWESLIKRFSTGVREVIPQLFAHAIWTKHLFEDILMKPFYYFDSYDQEEEEKEEDNMASPADKPDGSFSFPTQLQKMYEMFKQVDEAQAYIWRCNTIRLANSVVSDNQNMIKLFHSNVARPVGQEIKDYSSSSSVLMSTYSQEAKYFPRERSKQARRSTIERLVSRILDGPCMRLLLLRRRDDDIDEPPEEEESNNNDRRYQEIVQIYGEAAEWGVRLWTATFDIHGHGLDQVHTFHHETLDLHPFHFFGRDLKDDDHPRMDMDGQPVLLVIQPPLYIRRNLGILGEFDSMVGKGLVLVEDPGSAASN</sequence>
<feature type="region of interest" description="Disordered" evidence="1">
    <location>
        <begin position="567"/>
        <end position="603"/>
    </location>
</feature>
<dbReference type="Proteomes" id="UP000243515">
    <property type="component" value="Unassembled WGS sequence"/>
</dbReference>
<evidence type="ECO:0000256" key="1">
    <source>
        <dbReference type="SAM" id="MobiDB-lite"/>
    </source>
</evidence>
<feature type="compositionally biased region" description="Basic and acidic residues" evidence="1">
    <location>
        <begin position="338"/>
        <end position="354"/>
    </location>
</feature>
<feature type="compositionally biased region" description="Basic residues" evidence="1">
    <location>
        <begin position="51"/>
        <end position="62"/>
    </location>
</feature>
<organism evidence="2 3">
    <name type="scientific">Elaphomyces granulatus</name>
    <dbReference type="NCBI Taxonomy" id="519963"/>
    <lineage>
        <taxon>Eukaryota</taxon>
        <taxon>Fungi</taxon>
        <taxon>Dikarya</taxon>
        <taxon>Ascomycota</taxon>
        <taxon>Pezizomycotina</taxon>
        <taxon>Eurotiomycetes</taxon>
        <taxon>Eurotiomycetidae</taxon>
        <taxon>Eurotiales</taxon>
        <taxon>Elaphomycetaceae</taxon>
        <taxon>Elaphomyces</taxon>
    </lineage>
</organism>
<comment type="caution">
    <text evidence="2">The sequence shown here is derived from an EMBL/GenBank/DDBJ whole genome shotgun (WGS) entry which is preliminary data.</text>
</comment>
<feature type="compositionally biased region" description="Basic and acidic residues" evidence="1">
    <location>
        <begin position="69"/>
        <end position="93"/>
    </location>
</feature>
<evidence type="ECO:0000313" key="2">
    <source>
        <dbReference type="EMBL" id="OXV11198.1"/>
    </source>
</evidence>
<dbReference type="EMBL" id="NPHW01002567">
    <property type="protein sequence ID" value="OXV11198.1"/>
    <property type="molecule type" value="Genomic_DNA"/>
</dbReference>
<feature type="region of interest" description="Disordered" evidence="1">
    <location>
        <begin position="1"/>
        <end position="525"/>
    </location>
</feature>
<feature type="compositionally biased region" description="Basic residues" evidence="1">
    <location>
        <begin position="225"/>
        <end position="235"/>
    </location>
</feature>
<proteinExistence type="predicted"/>
<evidence type="ECO:0000313" key="3">
    <source>
        <dbReference type="Proteomes" id="UP000243515"/>
    </source>
</evidence>
<gene>
    <name evidence="2" type="ORF">Egran_01040</name>
</gene>
<protein>
    <submittedName>
        <fullName evidence="2">Uncharacterized protein</fullName>
    </submittedName>
</protein>
<keyword evidence="3" id="KW-1185">Reference proteome</keyword>
<feature type="compositionally biased region" description="Basic and acidic residues" evidence="1">
    <location>
        <begin position="423"/>
        <end position="432"/>
    </location>
</feature>
<feature type="compositionally biased region" description="Basic residues" evidence="1">
    <location>
        <begin position="136"/>
        <end position="146"/>
    </location>
</feature>
<accession>A0A232M4D2</accession>
<reference evidence="2 3" key="1">
    <citation type="journal article" date="2015" name="Environ. Microbiol.">
        <title>Metagenome sequence of Elaphomyces granulatus from sporocarp tissue reveals Ascomycota ectomycorrhizal fingerprints of genome expansion and a Proteobacteria-rich microbiome.</title>
        <authorList>
            <person name="Quandt C.A."/>
            <person name="Kohler A."/>
            <person name="Hesse C.N."/>
            <person name="Sharpton T.J."/>
            <person name="Martin F."/>
            <person name="Spatafora J.W."/>
        </authorList>
    </citation>
    <scope>NUCLEOTIDE SEQUENCE [LARGE SCALE GENOMIC DNA]</scope>
    <source>
        <strain evidence="2 3">OSC145934</strain>
    </source>
</reference>